<dbReference type="InterPro" id="IPR012337">
    <property type="entry name" value="RNaseH-like_sf"/>
</dbReference>
<evidence type="ECO:0000256" key="2">
    <source>
        <dbReference type="ARBA" id="ARBA00026073"/>
    </source>
</evidence>
<dbReference type="RefSeq" id="WP_120186703.1">
    <property type="nucleotide sequence ID" value="NZ_RAQM01000008.1"/>
</dbReference>
<evidence type="ECO:0000259" key="3">
    <source>
        <dbReference type="PROSITE" id="PS50164"/>
    </source>
</evidence>
<dbReference type="Pfam" id="PF00929">
    <property type="entry name" value="RNase_T"/>
    <property type="match status" value="1"/>
</dbReference>
<dbReference type="SUPFAM" id="SSF53098">
    <property type="entry name" value="Ribonuclease H-like"/>
    <property type="match status" value="1"/>
</dbReference>
<dbReference type="AlphaFoldDB" id="A0A420E181"/>
<dbReference type="InterPro" id="IPR000305">
    <property type="entry name" value="GIY-YIG_endonuc"/>
</dbReference>
<dbReference type="CDD" id="cd06127">
    <property type="entry name" value="DEDDh"/>
    <property type="match status" value="1"/>
</dbReference>
<dbReference type="Gene3D" id="3.40.1440.10">
    <property type="entry name" value="GIY-YIG endonuclease"/>
    <property type="match status" value="1"/>
</dbReference>
<dbReference type="InterPro" id="IPR035901">
    <property type="entry name" value="GIY-YIG_endonuc_sf"/>
</dbReference>
<reference evidence="4 5" key="1">
    <citation type="submission" date="2018-09" db="EMBL/GenBank/DDBJ databases">
        <title>Genomic Encyclopedia of Archaeal and Bacterial Type Strains, Phase II (KMG-II): from individual species to whole genera.</title>
        <authorList>
            <person name="Goeker M."/>
        </authorList>
    </citation>
    <scope>NUCLEOTIDE SEQUENCE [LARGE SCALE GENOMIC DNA]</scope>
    <source>
        <strain evidence="4 5">DSM 16505</strain>
    </source>
</reference>
<organism evidence="4 5">
    <name type="scientific">Tenacibaculum lutimaris</name>
    <dbReference type="NCBI Taxonomy" id="285258"/>
    <lineage>
        <taxon>Bacteria</taxon>
        <taxon>Pseudomonadati</taxon>
        <taxon>Bacteroidota</taxon>
        <taxon>Flavobacteriia</taxon>
        <taxon>Flavobacteriales</taxon>
        <taxon>Flavobacteriaceae</taxon>
        <taxon>Tenacibaculum</taxon>
    </lineage>
</organism>
<dbReference type="EMBL" id="RAQM01000008">
    <property type="protein sequence ID" value="RKF03830.1"/>
    <property type="molecule type" value="Genomic_DNA"/>
</dbReference>
<accession>A0A420E181</accession>
<dbReference type="GO" id="GO:0003677">
    <property type="term" value="F:DNA binding"/>
    <property type="evidence" value="ECO:0007669"/>
    <property type="project" value="InterPro"/>
</dbReference>
<dbReference type="GO" id="GO:0005829">
    <property type="term" value="C:cytosol"/>
    <property type="evidence" value="ECO:0007669"/>
    <property type="project" value="TreeGrafter"/>
</dbReference>
<comment type="subunit">
    <text evidence="2">DNA polymerase III contains a core (composed of alpha, epsilon and theta chains) that associates with a tau subunit. This core dimerizes to form the POLIII' complex. PolIII' associates with the gamma complex (composed of gamma, delta, delta', psi and chi chains) and with the beta chain to form the complete DNA polymerase III complex.</text>
</comment>
<evidence type="ECO:0000313" key="4">
    <source>
        <dbReference type="EMBL" id="RKF03830.1"/>
    </source>
</evidence>
<proteinExistence type="predicted"/>
<dbReference type="GO" id="GO:0045004">
    <property type="term" value="P:DNA replication proofreading"/>
    <property type="evidence" value="ECO:0007669"/>
    <property type="project" value="TreeGrafter"/>
</dbReference>
<dbReference type="FunFam" id="3.30.420.10:FF:000045">
    <property type="entry name" value="3'-5' exonuclease DinG"/>
    <property type="match status" value="1"/>
</dbReference>
<keyword evidence="5" id="KW-1185">Reference proteome</keyword>
<dbReference type="Gene3D" id="3.30.420.10">
    <property type="entry name" value="Ribonuclease H-like superfamily/Ribonuclease H"/>
    <property type="match status" value="1"/>
</dbReference>
<gene>
    <name evidence="4" type="ORF">C8N26_1458</name>
</gene>
<dbReference type="PANTHER" id="PTHR30231:SF37">
    <property type="entry name" value="EXODEOXYRIBONUCLEASE 10"/>
    <property type="match status" value="1"/>
</dbReference>
<dbReference type="InterPro" id="IPR013520">
    <property type="entry name" value="Ribonucl_H"/>
</dbReference>
<comment type="caution">
    <text evidence="4">The sequence shown here is derived from an EMBL/GenBank/DDBJ whole genome shotgun (WGS) entry which is preliminary data.</text>
</comment>
<sequence>MYAILDIETTGGKYNEEGITEIAIYKFDGHQVVDQFISLVNPEREIQEFVVKLTGINNKMLRNAPKFYEIAKRIVEITEGCFVVAHNANFDYRILRTEFNRLGYDYKRNTLCTVTLSKKLISEAPSHSLGKLCRFIGIPMSDRHRATGDALATIQLFKLLLEKDTEKEIIQQSIKYFDNRHEKFRVQKILDGLPEKQGVYYIHNKEGSIIYIGRGNNMKHEVNKLFLTETRKGLKIAKRASEVTFNETGNLLFTRLKYHLELEKLRPKYNIIRRKKIADKNFNHDHMMIIDKGRIPEEHAVILIESNEVIGYTYTNLAFQENQLSILKSMLTPIENKELAKTIIKNYLLKNKVSKIVRLQVENNL</sequence>
<evidence type="ECO:0000313" key="5">
    <source>
        <dbReference type="Proteomes" id="UP000285780"/>
    </source>
</evidence>
<dbReference type="NCBIfam" id="TIGR00573">
    <property type="entry name" value="dnaq"/>
    <property type="match status" value="1"/>
</dbReference>
<dbReference type="PROSITE" id="PS50164">
    <property type="entry name" value="GIY_YIG"/>
    <property type="match status" value="1"/>
</dbReference>
<dbReference type="Proteomes" id="UP000285780">
    <property type="component" value="Unassembled WGS sequence"/>
</dbReference>
<comment type="function">
    <text evidence="1">DNA polymerase III is a complex, multichain enzyme responsible for most of the replicative synthesis in bacteria. The epsilon subunit contain the editing function and is a proofreading 3'-5' exonuclease.</text>
</comment>
<dbReference type="SMART" id="SM00479">
    <property type="entry name" value="EXOIII"/>
    <property type="match status" value="1"/>
</dbReference>
<dbReference type="InterPro" id="IPR036397">
    <property type="entry name" value="RNaseH_sf"/>
</dbReference>
<dbReference type="PANTHER" id="PTHR30231">
    <property type="entry name" value="DNA POLYMERASE III SUBUNIT EPSILON"/>
    <property type="match status" value="1"/>
</dbReference>
<feature type="domain" description="GIY-YIG" evidence="3">
    <location>
        <begin position="195"/>
        <end position="271"/>
    </location>
</feature>
<dbReference type="InterPro" id="IPR006054">
    <property type="entry name" value="DnaQ"/>
</dbReference>
<evidence type="ECO:0000256" key="1">
    <source>
        <dbReference type="ARBA" id="ARBA00025483"/>
    </source>
</evidence>
<name>A0A420E181_9FLAO</name>
<dbReference type="GO" id="GO:0003887">
    <property type="term" value="F:DNA-directed DNA polymerase activity"/>
    <property type="evidence" value="ECO:0007669"/>
    <property type="project" value="InterPro"/>
</dbReference>
<protein>
    <submittedName>
        <fullName evidence="4">DNA polymerase-3 subunit epsilon</fullName>
    </submittedName>
</protein>
<dbReference type="GO" id="GO:0008408">
    <property type="term" value="F:3'-5' exonuclease activity"/>
    <property type="evidence" value="ECO:0007669"/>
    <property type="project" value="TreeGrafter"/>
</dbReference>